<dbReference type="NCBIfam" id="NF005722">
    <property type="entry name" value="PRK07539.1-2"/>
    <property type="match status" value="1"/>
</dbReference>
<comment type="cofactor">
    <cofactor evidence="7">
        <name>[2Fe-2S] cluster</name>
        <dbReference type="ChEBI" id="CHEBI:190135"/>
    </cofactor>
    <text evidence="7">Binds 1 [2Fe-2S] cluster.</text>
</comment>
<dbReference type="CDD" id="cd03064">
    <property type="entry name" value="TRX_Fd_NuoE"/>
    <property type="match status" value="1"/>
</dbReference>
<dbReference type="GO" id="GO:0016491">
    <property type="term" value="F:oxidoreductase activity"/>
    <property type="evidence" value="ECO:0007669"/>
    <property type="project" value="InterPro"/>
</dbReference>
<dbReference type="RefSeq" id="WP_258190025.1">
    <property type="nucleotide sequence ID" value="NZ_BLSD01000219.1"/>
</dbReference>
<evidence type="ECO:0000256" key="4">
    <source>
        <dbReference type="ARBA" id="ARBA00023004"/>
    </source>
</evidence>
<comment type="caution">
    <text evidence="8">The sequence shown here is derived from an EMBL/GenBank/DDBJ whole genome shotgun (WGS) entry which is preliminary data.</text>
</comment>
<organism evidence="8 9">
    <name type="scientific">Candidatus Hakubella thermalkaliphila</name>
    <dbReference type="NCBI Taxonomy" id="2754717"/>
    <lineage>
        <taxon>Bacteria</taxon>
        <taxon>Bacillati</taxon>
        <taxon>Actinomycetota</taxon>
        <taxon>Actinomycetota incertae sedis</taxon>
        <taxon>Candidatus Hakubellales</taxon>
        <taxon>Candidatus Hakubellaceae</taxon>
        <taxon>Candidatus Hakubella</taxon>
    </lineage>
</organism>
<evidence type="ECO:0000256" key="1">
    <source>
        <dbReference type="ARBA" id="ARBA00010643"/>
    </source>
</evidence>
<dbReference type="EMBL" id="BLSD01000219">
    <property type="protein sequence ID" value="GFP40363.1"/>
    <property type="molecule type" value="Genomic_DNA"/>
</dbReference>
<feature type="binding site" evidence="7">
    <location>
        <position position="146"/>
    </location>
    <ligand>
        <name>[2Fe-2S] cluster</name>
        <dbReference type="ChEBI" id="CHEBI:190135"/>
    </ligand>
</feature>
<dbReference type="PANTHER" id="PTHR43342">
    <property type="entry name" value="NADH-QUINONE OXIDOREDUCTASE, E SUBUNIT"/>
    <property type="match status" value="1"/>
</dbReference>
<dbReference type="SUPFAM" id="SSF52833">
    <property type="entry name" value="Thioredoxin-like"/>
    <property type="match status" value="1"/>
</dbReference>
<proteinExistence type="inferred from homology"/>
<dbReference type="Gene3D" id="3.40.30.10">
    <property type="entry name" value="Glutaredoxin"/>
    <property type="match status" value="1"/>
</dbReference>
<dbReference type="AlphaFoldDB" id="A0A6V8Q722"/>
<dbReference type="InterPro" id="IPR041921">
    <property type="entry name" value="NuoE_N"/>
</dbReference>
<sequence>MAKVDLPGEGVDVEEESRDLSERDLVELDRVEDILGQHKKERGSLISILQQTQGAYGYLPSEALRHVAERMGLSYSEVYGVATFYSQFYLTRRGRNVVKVCRGTACHVLGSSRILETIRQELAIDEGETTPDYAFTLEVVYCLGCCAISTVVLVNDEVIKRARPEQVREMLVQMRSSTESVEEVF</sequence>
<gene>
    <name evidence="8" type="ORF">HKBW3S47_02059</name>
</gene>
<dbReference type="InterPro" id="IPR028431">
    <property type="entry name" value="NADP_DH_HndA-like"/>
</dbReference>
<name>A0A6V8Q722_9ACTN</name>
<dbReference type="Proteomes" id="UP000569018">
    <property type="component" value="Unassembled WGS sequence"/>
</dbReference>
<dbReference type="InterPro" id="IPR042128">
    <property type="entry name" value="NuoE_dom"/>
</dbReference>
<feature type="binding site" evidence="7">
    <location>
        <position position="106"/>
    </location>
    <ligand>
        <name>[2Fe-2S] cluster</name>
        <dbReference type="ChEBI" id="CHEBI:190135"/>
    </ligand>
</feature>
<protein>
    <submittedName>
        <fullName evidence="8">NADH-quinone oxidoreductase subunit E</fullName>
    </submittedName>
</protein>
<dbReference type="FunFam" id="1.10.10.1590:FF:000001">
    <property type="entry name" value="NADH-quinone oxidoreductase subunit E"/>
    <property type="match status" value="1"/>
</dbReference>
<evidence type="ECO:0000256" key="5">
    <source>
        <dbReference type="ARBA" id="ARBA00023014"/>
    </source>
</evidence>
<reference evidence="8 9" key="1">
    <citation type="journal article" date="2020" name="Front. Microbiol.">
        <title>Single-cell genomics of novel Actinobacteria with the Wood-Ljungdahl pathway discovered in a serpentinizing system.</title>
        <authorList>
            <person name="Merino N."/>
            <person name="Kawai M."/>
            <person name="Boyd E.S."/>
            <person name="Colman D.R."/>
            <person name="McGlynn S.E."/>
            <person name="Nealson K.H."/>
            <person name="Kurokawa K."/>
            <person name="Hongoh Y."/>
        </authorList>
    </citation>
    <scope>NUCLEOTIDE SEQUENCE [LARGE SCALE GENOMIC DNA]</scope>
    <source>
        <strain evidence="8 9">S47</strain>
    </source>
</reference>
<dbReference type="PIRSF" id="PIRSF000216">
    <property type="entry name" value="NADH_DH_24kDa"/>
    <property type="match status" value="1"/>
</dbReference>
<comment type="similarity">
    <text evidence="1">Belongs to the complex I 24 kDa subunit family.</text>
</comment>
<feature type="binding site" evidence="7">
    <location>
        <position position="142"/>
    </location>
    <ligand>
        <name>[2Fe-2S] cluster</name>
        <dbReference type="ChEBI" id="CHEBI:190135"/>
    </ligand>
</feature>
<dbReference type="PANTHER" id="PTHR43342:SF1">
    <property type="entry name" value="BIFURCATING [FEFE] HYDROGENASE GAMMA SUBUNIT"/>
    <property type="match status" value="1"/>
</dbReference>
<evidence type="ECO:0000313" key="9">
    <source>
        <dbReference type="Proteomes" id="UP000569018"/>
    </source>
</evidence>
<keyword evidence="3 7" id="KW-0479">Metal-binding</keyword>
<dbReference type="GO" id="GO:0051537">
    <property type="term" value="F:2 iron, 2 sulfur cluster binding"/>
    <property type="evidence" value="ECO:0007669"/>
    <property type="project" value="UniProtKB-KW"/>
</dbReference>
<evidence type="ECO:0000313" key="8">
    <source>
        <dbReference type="EMBL" id="GFP40363.1"/>
    </source>
</evidence>
<dbReference type="InterPro" id="IPR002023">
    <property type="entry name" value="NuoE-like"/>
</dbReference>
<dbReference type="Gene3D" id="1.10.10.1590">
    <property type="entry name" value="NADH-quinone oxidoreductase subunit E"/>
    <property type="match status" value="1"/>
</dbReference>
<evidence type="ECO:0000256" key="7">
    <source>
        <dbReference type="PIRSR" id="PIRSR000216-1"/>
    </source>
</evidence>
<evidence type="ECO:0000256" key="6">
    <source>
        <dbReference type="ARBA" id="ARBA00034078"/>
    </source>
</evidence>
<dbReference type="InterPro" id="IPR036249">
    <property type="entry name" value="Thioredoxin-like_sf"/>
</dbReference>
<evidence type="ECO:0000256" key="2">
    <source>
        <dbReference type="ARBA" id="ARBA00022714"/>
    </source>
</evidence>
<dbReference type="GO" id="GO:0046872">
    <property type="term" value="F:metal ion binding"/>
    <property type="evidence" value="ECO:0007669"/>
    <property type="project" value="UniProtKB-KW"/>
</dbReference>
<accession>A0A6V8Q722</accession>
<evidence type="ECO:0000256" key="3">
    <source>
        <dbReference type="ARBA" id="ARBA00022723"/>
    </source>
</evidence>
<feature type="binding site" evidence="7">
    <location>
        <position position="101"/>
    </location>
    <ligand>
        <name>[2Fe-2S] cluster</name>
        <dbReference type="ChEBI" id="CHEBI:190135"/>
    </ligand>
</feature>
<comment type="cofactor">
    <cofactor evidence="6">
        <name>[2Fe-2S] cluster</name>
        <dbReference type="ChEBI" id="CHEBI:190135"/>
    </cofactor>
</comment>
<dbReference type="Pfam" id="PF01257">
    <property type="entry name" value="2Fe-2S_thioredx"/>
    <property type="match status" value="1"/>
</dbReference>
<keyword evidence="2 7" id="KW-0001">2Fe-2S</keyword>
<keyword evidence="5 7" id="KW-0411">Iron-sulfur</keyword>
<keyword evidence="4 7" id="KW-0408">Iron</keyword>